<comment type="subcellular location">
    <subcellularLocation>
        <location evidence="1">Cell membrane</location>
        <topology evidence="1">Multi-pass membrane protein</topology>
    </subcellularLocation>
</comment>
<evidence type="ECO:0000256" key="5">
    <source>
        <dbReference type="ARBA" id="ARBA00023136"/>
    </source>
</evidence>
<gene>
    <name evidence="7" type="ORF">M0R89_19180</name>
</gene>
<protein>
    <submittedName>
        <fullName evidence="7">Flippase</fullName>
    </submittedName>
</protein>
<evidence type="ECO:0000256" key="2">
    <source>
        <dbReference type="ARBA" id="ARBA00022475"/>
    </source>
</evidence>
<keyword evidence="5 6" id="KW-0472">Membrane</keyword>
<dbReference type="RefSeq" id="WP_248652689.1">
    <property type="nucleotide sequence ID" value="NZ_CP096660.1"/>
</dbReference>
<proteinExistence type="predicted"/>
<evidence type="ECO:0000256" key="4">
    <source>
        <dbReference type="ARBA" id="ARBA00022989"/>
    </source>
</evidence>
<dbReference type="GO" id="GO:0005886">
    <property type="term" value="C:plasma membrane"/>
    <property type="evidence" value="ECO:0007669"/>
    <property type="project" value="UniProtKB-SubCell"/>
</dbReference>
<accession>A0A8U0I172</accession>
<feature type="transmembrane region" description="Helical" evidence="6">
    <location>
        <begin position="34"/>
        <end position="54"/>
    </location>
</feature>
<dbReference type="PANTHER" id="PTHR30250:SF11">
    <property type="entry name" value="O-ANTIGEN TRANSPORTER-RELATED"/>
    <property type="match status" value="1"/>
</dbReference>
<name>A0A8U0I172_9EURY</name>
<dbReference type="Proteomes" id="UP000830729">
    <property type="component" value="Plasmid unnamed1"/>
</dbReference>
<feature type="transmembrane region" description="Helical" evidence="6">
    <location>
        <begin position="437"/>
        <end position="455"/>
    </location>
</feature>
<keyword evidence="7" id="KW-0614">Plasmid</keyword>
<feature type="transmembrane region" description="Helical" evidence="6">
    <location>
        <begin position="408"/>
        <end position="425"/>
    </location>
</feature>
<feature type="transmembrane region" description="Helical" evidence="6">
    <location>
        <begin position="168"/>
        <end position="186"/>
    </location>
</feature>
<feature type="transmembrane region" description="Helical" evidence="6">
    <location>
        <begin position="109"/>
        <end position="130"/>
    </location>
</feature>
<feature type="transmembrane region" description="Helical" evidence="6">
    <location>
        <begin position="75"/>
        <end position="97"/>
    </location>
</feature>
<reference evidence="7 8" key="1">
    <citation type="submission" date="2022-04" db="EMBL/GenBank/DDBJ databases">
        <title>Diverse halophilic archaea isolated from saline environments.</title>
        <authorList>
            <person name="Cui H.-L."/>
        </authorList>
    </citation>
    <scope>NUCLEOTIDE SEQUENCE [LARGE SCALE GENOMIC DNA]</scope>
    <source>
        <strain evidence="7 8">XZYJT49</strain>
        <plasmid evidence="7 8">unnamed1</plasmid>
    </source>
</reference>
<dbReference type="KEGG" id="halx:M0R89_19180"/>
<dbReference type="GeneID" id="72187369"/>
<evidence type="ECO:0000256" key="1">
    <source>
        <dbReference type="ARBA" id="ARBA00004651"/>
    </source>
</evidence>
<sequence>MDIARSTLKLYVAQLGSAALVAGGLVFFSRELGAATMGVFFLFQAVLEMLMIPADFGVRGAVEKRISEGESPPDIFSTGLLLKAGLAAFAVAGILVFRGRLNEYIGAELALYLAVAVVLREFSWLMMRVLKGELRVEETATLKFVQKAVWIVGGGALVYLGWEVEGLVYGLIGGFAAVLVWGTWKVSTPLGRPSRERARSLVDYSKYNVVTSVQGYVGNWLDVVFIGFFLSQTHVGAYEVSWRVTTFVLLLSKAIAQSIFPQISEWSGEDATGRIERLITSVITPSVFLLIPALVGTALLARPILELVFGAEFGIASVSFVILMGFTLIRGFGVVFGRALGAIDEMRLAAISGVAATTSNVLLNAVLVFQFGLVGAATATLISSVVGTGLDVRFLSQHIDLELPVTELKYCAVSAGVMGVVVYLARSSIGVGTLWKLGAVIALGGATYGAAVLAFRPLRTRVLGTLPVGRLRRWSP</sequence>
<evidence type="ECO:0000313" key="7">
    <source>
        <dbReference type="EMBL" id="UPV76656.1"/>
    </source>
</evidence>
<feature type="transmembrane region" description="Helical" evidence="6">
    <location>
        <begin position="281"/>
        <end position="301"/>
    </location>
</feature>
<geneLocation type="plasmid" evidence="7 8">
    <name>unnamed1</name>
</geneLocation>
<keyword evidence="3 6" id="KW-0812">Transmembrane</keyword>
<evidence type="ECO:0000256" key="6">
    <source>
        <dbReference type="SAM" id="Phobius"/>
    </source>
</evidence>
<evidence type="ECO:0000256" key="3">
    <source>
        <dbReference type="ARBA" id="ARBA00022692"/>
    </source>
</evidence>
<organism evidence="7 8">
    <name type="scientific">Halorussus limi</name>
    <dbReference type="NCBI Taxonomy" id="2938695"/>
    <lineage>
        <taxon>Archaea</taxon>
        <taxon>Methanobacteriati</taxon>
        <taxon>Methanobacteriota</taxon>
        <taxon>Stenosarchaea group</taxon>
        <taxon>Halobacteria</taxon>
        <taxon>Halobacteriales</taxon>
        <taxon>Haladaptataceae</taxon>
        <taxon>Halorussus</taxon>
    </lineage>
</organism>
<dbReference type="CDD" id="cd13128">
    <property type="entry name" value="MATE_Wzx_like"/>
    <property type="match status" value="1"/>
</dbReference>
<keyword evidence="4 6" id="KW-1133">Transmembrane helix</keyword>
<keyword evidence="8" id="KW-1185">Reference proteome</keyword>
<feature type="transmembrane region" description="Helical" evidence="6">
    <location>
        <begin position="7"/>
        <end position="28"/>
    </location>
</feature>
<dbReference type="EMBL" id="CP096660">
    <property type="protein sequence ID" value="UPV76656.1"/>
    <property type="molecule type" value="Genomic_DNA"/>
</dbReference>
<feature type="transmembrane region" description="Helical" evidence="6">
    <location>
        <begin position="313"/>
        <end position="336"/>
    </location>
</feature>
<keyword evidence="2" id="KW-1003">Cell membrane</keyword>
<dbReference type="Pfam" id="PF13440">
    <property type="entry name" value="Polysacc_synt_3"/>
    <property type="match status" value="1"/>
</dbReference>
<dbReference type="InterPro" id="IPR050833">
    <property type="entry name" value="Poly_Biosynth_Transport"/>
</dbReference>
<dbReference type="AlphaFoldDB" id="A0A8U0I172"/>
<evidence type="ECO:0000313" key="8">
    <source>
        <dbReference type="Proteomes" id="UP000830729"/>
    </source>
</evidence>
<dbReference type="PANTHER" id="PTHR30250">
    <property type="entry name" value="PST FAMILY PREDICTED COLANIC ACID TRANSPORTER"/>
    <property type="match status" value="1"/>
</dbReference>